<evidence type="ECO:0000256" key="1">
    <source>
        <dbReference type="SAM" id="Phobius"/>
    </source>
</evidence>
<accession>A0ABU8VIL9</accession>
<evidence type="ECO:0000313" key="2">
    <source>
        <dbReference type="EMBL" id="MEJ8813448.1"/>
    </source>
</evidence>
<keyword evidence="3" id="KW-1185">Reference proteome</keyword>
<sequence>MPANPWKRRFVLFIKRFWQPTSACMTCMPGSLSNLLSAPHWALALQTGLFTGVLALILTFTPAMKLFGNRYGNALLVGLLTMVGDTFSHPGHYGIPHLEAVATGVVSGLLALAGSYVFEDRARRLRALWARLRGRDGPTSEERPRP</sequence>
<dbReference type="Proteomes" id="UP001365846">
    <property type="component" value="Unassembled WGS sequence"/>
</dbReference>
<dbReference type="EMBL" id="JBBKZU010000009">
    <property type="protein sequence ID" value="MEJ8813448.1"/>
    <property type="molecule type" value="Genomic_DNA"/>
</dbReference>
<gene>
    <name evidence="2" type="ORF">WKW77_20345</name>
</gene>
<comment type="caution">
    <text evidence="2">The sequence shown here is derived from an EMBL/GenBank/DDBJ whole genome shotgun (WGS) entry which is preliminary data.</text>
</comment>
<evidence type="ECO:0000313" key="3">
    <source>
        <dbReference type="Proteomes" id="UP001365846"/>
    </source>
</evidence>
<keyword evidence="1" id="KW-0812">Transmembrane</keyword>
<dbReference type="RefSeq" id="WP_340358694.1">
    <property type="nucleotide sequence ID" value="NZ_JBBKZU010000009.1"/>
</dbReference>
<keyword evidence="1" id="KW-1133">Transmembrane helix</keyword>
<feature type="transmembrane region" description="Helical" evidence="1">
    <location>
        <begin position="39"/>
        <end position="59"/>
    </location>
</feature>
<feature type="transmembrane region" description="Helical" evidence="1">
    <location>
        <begin position="100"/>
        <end position="118"/>
    </location>
</feature>
<evidence type="ECO:0008006" key="4">
    <source>
        <dbReference type="Google" id="ProtNLM"/>
    </source>
</evidence>
<organism evidence="2 3">
    <name type="scientific">Variovorax ureilyticus</name>
    <dbReference type="NCBI Taxonomy" id="1836198"/>
    <lineage>
        <taxon>Bacteria</taxon>
        <taxon>Pseudomonadati</taxon>
        <taxon>Pseudomonadota</taxon>
        <taxon>Betaproteobacteria</taxon>
        <taxon>Burkholderiales</taxon>
        <taxon>Comamonadaceae</taxon>
        <taxon>Variovorax</taxon>
    </lineage>
</organism>
<name>A0ABU8VIL9_9BURK</name>
<keyword evidence="1" id="KW-0472">Membrane</keyword>
<feature type="transmembrane region" description="Helical" evidence="1">
    <location>
        <begin position="71"/>
        <end position="88"/>
    </location>
</feature>
<protein>
    <recommendedName>
        <fullName evidence="4">MerC mercury resistance protein</fullName>
    </recommendedName>
</protein>
<proteinExistence type="predicted"/>
<reference evidence="2 3" key="1">
    <citation type="submission" date="2024-03" db="EMBL/GenBank/DDBJ databases">
        <title>Novel species of the genus Variovorax.</title>
        <authorList>
            <person name="Liu Q."/>
            <person name="Xin Y.-H."/>
        </authorList>
    </citation>
    <scope>NUCLEOTIDE SEQUENCE [LARGE SCALE GENOMIC DNA]</scope>
    <source>
        <strain evidence="2 3">KACC 18899</strain>
    </source>
</reference>